<organism evidence="1">
    <name type="scientific">uncultured Desulfovibrio sp</name>
    <dbReference type="NCBI Taxonomy" id="167968"/>
    <lineage>
        <taxon>Bacteria</taxon>
        <taxon>Pseudomonadati</taxon>
        <taxon>Thermodesulfobacteriota</taxon>
        <taxon>Desulfovibrionia</taxon>
        <taxon>Desulfovibrionales</taxon>
        <taxon>Desulfovibrionaceae</taxon>
        <taxon>Desulfovibrio</taxon>
        <taxon>environmental samples</taxon>
    </lineage>
</organism>
<dbReference type="EMBL" id="FLUP01000002">
    <property type="protein sequence ID" value="SBW12215.1"/>
    <property type="molecule type" value="Genomic_DNA"/>
</dbReference>
<name>A0A212KKU4_9BACT</name>
<dbReference type="AlphaFoldDB" id="A0A212KKU4"/>
<accession>A0A212KKU4</accession>
<evidence type="ECO:0000313" key="1">
    <source>
        <dbReference type="EMBL" id="SBW12215.1"/>
    </source>
</evidence>
<sequence>MTHNPLHFSDYACNQRLSRANLSNSVY</sequence>
<proteinExistence type="predicted"/>
<gene>
    <name evidence="1" type="ORF">KM92DES2_20384</name>
</gene>
<reference evidence="1" key="1">
    <citation type="submission" date="2016-04" db="EMBL/GenBank/DDBJ databases">
        <authorList>
            <person name="Evans L.H."/>
            <person name="Alamgir A."/>
            <person name="Owens N."/>
            <person name="Weber N.D."/>
            <person name="Virtaneva K."/>
            <person name="Barbian K."/>
            <person name="Babar A."/>
            <person name="Rosenke K."/>
        </authorList>
    </citation>
    <scope>NUCLEOTIDE SEQUENCE</scope>
    <source>
        <strain evidence="1">92-2</strain>
    </source>
</reference>
<protein>
    <submittedName>
        <fullName evidence="1">Uncharacterized protein</fullName>
    </submittedName>
</protein>